<name>A0A2W5Q6Z5_VARPD</name>
<proteinExistence type="predicted"/>
<dbReference type="PANTHER" id="PTHR43081">
    <property type="entry name" value="ADENYLATE CYCLASE, TERMINAL-DIFFERENTIATION SPECIFIC-RELATED"/>
    <property type="match status" value="1"/>
</dbReference>
<dbReference type="SUPFAM" id="SSF55073">
    <property type="entry name" value="Nucleotide cyclase"/>
    <property type="match status" value="1"/>
</dbReference>
<evidence type="ECO:0000256" key="1">
    <source>
        <dbReference type="SAM" id="Phobius"/>
    </source>
</evidence>
<feature type="transmembrane region" description="Helical" evidence="1">
    <location>
        <begin position="33"/>
        <end position="56"/>
    </location>
</feature>
<keyword evidence="1" id="KW-1133">Transmembrane helix</keyword>
<dbReference type="PROSITE" id="PS50125">
    <property type="entry name" value="GUANYLATE_CYCLASE_2"/>
    <property type="match status" value="1"/>
</dbReference>
<dbReference type="Pfam" id="PF00211">
    <property type="entry name" value="Guanylate_cyc"/>
    <property type="match status" value="1"/>
</dbReference>
<dbReference type="GO" id="GO:0035556">
    <property type="term" value="P:intracellular signal transduction"/>
    <property type="evidence" value="ECO:0007669"/>
    <property type="project" value="InterPro"/>
</dbReference>
<organism evidence="3 4">
    <name type="scientific">Variovorax paradoxus</name>
    <dbReference type="NCBI Taxonomy" id="34073"/>
    <lineage>
        <taxon>Bacteria</taxon>
        <taxon>Pseudomonadati</taxon>
        <taxon>Pseudomonadota</taxon>
        <taxon>Betaproteobacteria</taxon>
        <taxon>Burkholderiales</taxon>
        <taxon>Comamonadaceae</taxon>
        <taxon>Variovorax</taxon>
    </lineage>
</organism>
<sequence>MIRSRPAGRPSPLRLFMSVPVLPRAPRLRRFRVDVGTIITVVVLFQSLLLVAIGYWGSQRLVSTIGESAQRADHLRIEDKVNAFLAKASSVVDAVAAAPSLRPAGEGAVPTAELLWVLLQQSHELDSLYVANDAGRMLMVQRYPEVAVRHIAREGDFTVETWEYKPPADDGKDTQQRYVTERISAFRTQYEPRARSWYVQATQKGVPVWTAPYVFAASQELGVTYAVPGRRRDRDGAQVLVASGDVTLGRLSDFVRMFSRAGYGDSALLSGEHQVLARSDQPGRIQALALPGNGVLGAIHARMLADGSARGTVSTAFPIDFDGQRYLVQTSRIPATSWRLISWVPEDKLLGGLRRAVLWSMLLVAAFLVLIVGVSLRLAQRVTAPVERLSAIARRIGRLELDGLPRVESRVLEIQHLDQALDDSARGLKAFRKFVPVDVVTQLVESGHTLGPSGEPRRITVMFTDVAGFTRIAEATPTEVLVGQMTRYFNLAAAVFTRHGGTIDKYIGDGTMVFWGAPADVPHAEESACRAALELQAELDVLNAEWRASGLAEFQTRIGIHTGPAITGVLGSQDRLAYTAVGDTVNVASRIEGINKELGTRVLISETTFDGLAGRLPTRRIDAMTIRGRQKPLLVYELLEPAAPPAA</sequence>
<dbReference type="InterPro" id="IPR001054">
    <property type="entry name" value="A/G_cyclase"/>
</dbReference>
<evidence type="ECO:0000259" key="2">
    <source>
        <dbReference type="PROSITE" id="PS50125"/>
    </source>
</evidence>
<dbReference type="InterPro" id="IPR050697">
    <property type="entry name" value="Adenylyl/Guanylyl_Cyclase_3/4"/>
</dbReference>
<dbReference type="CDD" id="cd18774">
    <property type="entry name" value="PDC2_HK_sensor"/>
    <property type="match status" value="1"/>
</dbReference>
<comment type="caution">
    <text evidence="3">The sequence shown here is derived from an EMBL/GenBank/DDBJ whole genome shotgun (WGS) entry which is preliminary data.</text>
</comment>
<dbReference type="Proteomes" id="UP000249135">
    <property type="component" value="Unassembled WGS sequence"/>
</dbReference>
<dbReference type="AlphaFoldDB" id="A0A2W5Q6Z5"/>
<dbReference type="GO" id="GO:0009190">
    <property type="term" value="P:cyclic nucleotide biosynthetic process"/>
    <property type="evidence" value="ECO:0007669"/>
    <property type="project" value="InterPro"/>
</dbReference>
<dbReference type="InterPro" id="IPR029787">
    <property type="entry name" value="Nucleotide_cyclase"/>
</dbReference>
<dbReference type="CDD" id="cd07302">
    <property type="entry name" value="CHD"/>
    <property type="match status" value="1"/>
</dbReference>
<feature type="domain" description="Guanylate cyclase" evidence="2">
    <location>
        <begin position="460"/>
        <end position="592"/>
    </location>
</feature>
<dbReference type="SMART" id="SM00044">
    <property type="entry name" value="CYCc"/>
    <property type="match status" value="1"/>
</dbReference>
<feature type="transmembrane region" description="Helical" evidence="1">
    <location>
        <begin position="356"/>
        <end position="379"/>
    </location>
</feature>
<dbReference type="Gene3D" id="3.30.70.1230">
    <property type="entry name" value="Nucleotide cyclase"/>
    <property type="match status" value="1"/>
</dbReference>
<dbReference type="Gene3D" id="6.10.340.10">
    <property type="match status" value="1"/>
</dbReference>
<dbReference type="EMBL" id="QFPP01000193">
    <property type="protein sequence ID" value="PZQ73292.1"/>
    <property type="molecule type" value="Genomic_DNA"/>
</dbReference>
<evidence type="ECO:0000313" key="4">
    <source>
        <dbReference type="Proteomes" id="UP000249135"/>
    </source>
</evidence>
<gene>
    <name evidence="3" type="ORF">DI563_15305</name>
</gene>
<protein>
    <submittedName>
        <fullName evidence="3">Adenylate/guanylate cyclase domain-containing protein</fullName>
    </submittedName>
</protein>
<accession>A0A2W5Q6Z5</accession>
<evidence type="ECO:0000313" key="3">
    <source>
        <dbReference type="EMBL" id="PZQ73292.1"/>
    </source>
</evidence>
<dbReference type="Gene3D" id="3.30.450.20">
    <property type="entry name" value="PAS domain"/>
    <property type="match status" value="1"/>
</dbReference>
<dbReference type="PANTHER" id="PTHR43081:SF1">
    <property type="entry name" value="ADENYLATE CYCLASE, TERMINAL-DIFFERENTIATION SPECIFIC"/>
    <property type="match status" value="1"/>
</dbReference>
<keyword evidence="1" id="KW-0472">Membrane</keyword>
<keyword evidence="1" id="KW-0812">Transmembrane</keyword>
<dbReference type="GO" id="GO:0004016">
    <property type="term" value="F:adenylate cyclase activity"/>
    <property type="evidence" value="ECO:0007669"/>
    <property type="project" value="UniProtKB-ARBA"/>
</dbReference>
<reference evidence="3 4" key="1">
    <citation type="submission" date="2017-08" db="EMBL/GenBank/DDBJ databases">
        <title>Infants hospitalized years apart are colonized by the same room-sourced microbial strains.</title>
        <authorList>
            <person name="Brooks B."/>
            <person name="Olm M.R."/>
            <person name="Firek B.A."/>
            <person name="Baker R."/>
            <person name="Thomas B.C."/>
            <person name="Morowitz M.J."/>
            <person name="Banfield J.F."/>
        </authorList>
    </citation>
    <scope>NUCLEOTIDE SEQUENCE [LARGE SCALE GENOMIC DNA]</scope>
    <source>
        <strain evidence="3">S2_005_003_R2_41</strain>
    </source>
</reference>